<evidence type="ECO:0000256" key="2">
    <source>
        <dbReference type="ARBA" id="ARBA00022771"/>
    </source>
</evidence>
<evidence type="ECO:0000313" key="12">
    <source>
        <dbReference type="EMBL" id="RKU47522.1"/>
    </source>
</evidence>
<dbReference type="Proteomes" id="UP000275385">
    <property type="component" value="Unassembled WGS sequence"/>
</dbReference>
<keyword evidence="1 7" id="KW-0479">Metal-binding</keyword>
<feature type="domain" description="RRM" evidence="10">
    <location>
        <begin position="328"/>
        <end position="400"/>
    </location>
</feature>
<dbReference type="SMART" id="SM00360">
    <property type="entry name" value="RRM"/>
    <property type="match status" value="1"/>
</dbReference>
<dbReference type="InterPro" id="IPR045137">
    <property type="entry name" value="RBM26/27"/>
</dbReference>
<dbReference type="PROSITE" id="PS50102">
    <property type="entry name" value="RRM"/>
    <property type="match status" value="1"/>
</dbReference>
<dbReference type="InterPro" id="IPR036855">
    <property type="entry name" value="Znf_CCCH_sf"/>
</dbReference>
<evidence type="ECO:0000256" key="3">
    <source>
        <dbReference type="ARBA" id="ARBA00022833"/>
    </source>
</evidence>
<name>A0A420YI31_9PEZI</name>
<comment type="caution">
    <text evidence="12">The sequence shown here is derived from an EMBL/GenBank/DDBJ whole genome shotgun (WGS) entry which is preliminary data.</text>
</comment>
<protein>
    <submittedName>
        <fullName evidence="12">Uncharacterized protein</fullName>
    </submittedName>
</protein>
<feature type="region of interest" description="Disordered" evidence="9">
    <location>
        <begin position="275"/>
        <end position="325"/>
    </location>
</feature>
<evidence type="ECO:0000256" key="6">
    <source>
        <dbReference type="PROSITE-ProRule" id="PRU00176"/>
    </source>
</evidence>
<dbReference type="FunFam" id="3.30.70.330:FF:000647">
    <property type="entry name" value="CCCH zinc finger and RRM domain protein"/>
    <property type="match status" value="1"/>
</dbReference>
<dbReference type="Pfam" id="PF00076">
    <property type="entry name" value="RRM_1"/>
    <property type="match status" value="1"/>
</dbReference>
<feature type="domain" description="C3H1-type" evidence="11">
    <location>
        <begin position="229"/>
        <end position="257"/>
    </location>
</feature>
<keyword evidence="3 7" id="KW-0862">Zinc</keyword>
<feature type="compositionally biased region" description="Polar residues" evidence="9">
    <location>
        <begin position="177"/>
        <end position="190"/>
    </location>
</feature>
<feature type="compositionally biased region" description="Polar residues" evidence="9">
    <location>
        <begin position="700"/>
        <end position="713"/>
    </location>
</feature>
<evidence type="ECO:0000256" key="1">
    <source>
        <dbReference type="ARBA" id="ARBA00022723"/>
    </source>
</evidence>
<feature type="region of interest" description="Disordered" evidence="9">
    <location>
        <begin position="404"/>
        <end position="432"/>
    </location>
</feature>
<dbReference type="SUPFAM" id="SSF54928">
    <property type="entry name" value="RNA-binding domain, RBD"/>
    <property type="match status" value="1"/>
</dbReference>
<feature type="compositionally biased region" description="Basic and acidic residues" evidence="9">
    <location>
        <begin position="116"/>
        <end position="134"/>
    </location>
</feature>
<accession>A0A420YI31</accession>
<keyword evidence="2 7" id="KW-0863">Zinc-finger</keyword>
<evidence type="ECO:0000259" key="11">
    <source>
        <dbReference type="PROSITE" id="PS50103"/>
    </source>
</evidence>
<dbReference type="InterPro" id="IPR000571">
    <property type="entry name" value="Znf_CCCH"/>
</dbReference>
<dbReference type="AlphaFoldDB" id="A0A420YI31"/>
<dbReference type="PROSITE" id="PS50103">
    <property type="entry name" value="ZF_C3H1"/>
    <property type="match status" value="1"/>
</dbReference>
<dbReference type="SMART" id="SM00356">
    <property type="entry name" value="ZnF_C3H1"/>
    <property type="match status" value="1"/>
</dbReference>
<feature type="coiled-coil region" evidence="8">
    <location>
        <begin position="444"/>
        <end position="487"/>
    </location>
</feature>
<dbReference type="PANTHER" id="PTHR14398">
    <property type="entry name" value="RNA RECOGNITION RRM/RNP DOMAIN"/>
    <property type="match status" value="1"/>
</dbReference>
<dbReference type="InterPro" id="IPR002483">
    <property type="entry name" value="PWI_dom"/>
</dbReference>
<dbReference type="Pfam" id="PF00642">
    <property type="entry name" value="zf-CCCH"/>
    <property type="match status" value="1"/>
</dbReference>
<dbReference type="CDD" id="cd22249">
    <property type="entry name" value="UDM1_RNF168_RNF169-like"/>
    <property type="match status" value="1"/>
</dbReference>
<dbReference type="EMBL" id="QVQW01000008">
    <property type="protein sequence ID" value="RKU47522.1"/>
    <property type="molecule type" value="Genomic_DNA"/>
</dbReference>
<evidence type="ECO:0000256" key="5">
    <source>
        <dbReference type="ARBA" id="ARBA00043866"/>
    </source>
</evidence>
<sequence length="762" mass="82742">MLFPEEDAPLLKSWVVKRLEKSSDADGDVLAEYVLALLRHEGSVEDVRKLCEAEVPDFLNEDPAAFVRDVFHAIQYRTYLPGAAPIAPPAQGLPYDDVPANSHQAAMPAQNGSRKRTNEDRGDLDMQEGRREYHANGFKQARRGRGGRGGRFDNTAGFPRGGPTGGFPGGATGFQAHQQQPQLGEGSSLSGGAPAFDPSSMEAFFQAFMPLQTISGYQQQGQSRNAAQSGRRQICRDYETKGYCARGNSCRFEHPTDSIFMPPLSNEEYDPANASLTFGALDGPAPTRANQSPIMRGRHGRSPQDRRQNRRGRAPFSAEGPVTDKSKTTIVVESIPEEHFSEEAVRDFFSQFGNIVEVSMQPYKHLAIVKYDNWDAANAAYRSPKAIFENRFVKVFWYKEGDPSIVPPSGGGQGTQDAGAAPGEGSHPGVQGAGEEINMEEILRKQEEAQKVFLEKQQKAQEIERQREEVERKRLELENKQREERQKLLAALAKKTGSSASSVTGEPAPKPSNQTEALRAQLAALEAEAKQLGIDPDTAMAEDNASGWTPGYRGGRGRGRGGFFPPPRGRGGFAPSAAFRGGGFRGGRGGGHAAYAAYSLDNRPKKVAVTGADFTNTNNDETLRRYLFGVGEFTDINETPTTTYITFKDRKTAEKFYHGLANKQMEGIEGQLEVAWVSNDGSVSATTPSTNGAGGDSTAAPKSSNADGSQEQLNGEDASMADVGQQSASKGTSNDNDVQVVAGSRRDESRMDYDVADDEWND</sequence>
<dbReference type="InterPro" id="IPR000504">
    <property type="entry name" value="RRM_dom"/>
</dbReference>
<reference evidence="12 13" key="1">
    <citation type="submission" date="2018-08" db="EMBL/GenBank/DDBJ databases">
        <title>Draft genome of the lignicolous fungus Coniochaeta pulveracea.</title>
        <authorList>
            <person name="Borstlap C.J."/>
            <person name="De Witt R.N."/>
            <person name="Botha A."/>
            <person name="Volschenk H."/>
        </authorList>
    </citation>
    <scope>NUCLEOTIDE SEQUENCE [LARGE SCALE GENOMIC DNA]</scope>
    <source>
        <strain evidence="12 13">CAB683</strain>
    </source>
</reference>
<evidence type="ECO:0000313" key="13">
    <source>
        <dbReference type="Proteomes" id="UP000275385"/>
    </source>
</evidence>
<dbReference type="InterPro" id="IPR035979">
    <property type="entry name" value="RBD_domain_sf"/>
</dbReference>
<dbReference type="GO" id="GO:0005634">
    <property type="term" value="C:nucleus"/>
    <property type="evidence" value="ECO:0007669"/>
    <property type="project" value="TreeGrafter"/>
</dbReference>
<feature type="compositionally biased region" description="Gly residues" evidence="9">
    <location>
        <begin position="159"/>
        <end position="172"/>
    </location>
</feature>
<dbReference type="Gene3D" id="3.30.70.330">
    <property type="match status" value="1"/>
</dbReference>
<comment type="function">
    <text evidence="5">May be involved in the turnover of nuclear polyadenylated (pA+) RNA.</text>
</comment>
<dbReference type="Pfam" id="PF01480">
    <property type="entry name" value="PWI"/>
    <property type="match status" value="1"/>
</dbReference>
<organism evidence="12 13">
    <name type="scientific">Coniochaeta pulveracea</name>
    <dbReference type="NCBI Taxonomy" id="177199"/>
    <lineage>
        <taxon>Eukaryota</taxon>
        <taxon>Fungi</taxon>
        <taxon>Dikarya</taxon>
        <taxon>Ascomycota</taxon>
        <taxon>Pezizomycotina</taxon>
        <taxon>Sordariomycetes</taxon>
        <taxon>Sordariomycetidae</taxon>
        <taxon>Coniochaetales</taxon>
        <taxon>Coniochaetaceae</taxon>
        <taxon>Coniochaeta</taxon>
    </lineage>
</organism>
<proteinExistence type="predicted"/>
<feature type="region of interest" description="Disordered" evidence="9">
    <location>
        <begin position="683"/>
        <end position="762"/>
    </location>
</feature>
<feature type="zinc finger region" description="C3H1-type" evidence="7">
    <location>
        <begin position="229"/>
        <end position="257"/>
    </location>
</feature>
<dbReference type="OrthoDB" id="443401at2759"/>
<evidence type="ECO:0000259" key="10">
    <source>
        <dbReference type="PROSITE" id="PS50102"/>
    </source>
</evidence>
<dbReference type="Gene3D" id="1.20.1390.10">
    <property type="entry name" value="PWI domain"/>
    <property type="match status" value="1"/>
</dbReference>
<feature type="region of interest" description="Disordered" evidence="9">
    <location>
        <begin position="493"/>
        <end position="513"/>
    </location>
</feature>
<dbReference type="GO" id="GO:0008270">
    <property type="term" value="F:zinc ion binding"/>
    <property type="evidence" value="ECO:0007669"/>
    <property type="project" value="UniProtKB-KW"/>
</dbReference>
<evidence type="ECO:0000256" key="7">
    <source>
        <dbReference type="PROSITE-ProRule" id="PRU00723"/>
    </source>
</evidence>
<feature type="compositionally biased region" description="Basic and acidic residues" evidence="9">
    <location>
        <begin position="744"/>
        <end position="753"/>
    </location>
</feature>
<keyword evidence="8" id="KW-0175">Coiled coil</keyword>
<dbReference type="Gene3D" id="4.10.1000.10">
    <property type="entry name" value="Zinc finger, CCCH-type"/>
    <property type="match status" value="1"/>
</dbReference>
<feature type="region of interest" description="Disordered" evidence="9">
    <location>
        <begin position="100"/>
        <end position="193"/>
    </location>
</feature>
<dbReference type="PANTHER" id="PTHR14398:SF0">
    <property type="entry name" value="ZINC FINGER PROTEIN SWM"/>
    <property type="match status" value="1"/>
</dbReference>
<evidence type="ECO:0000256" key="4">
    <source>
        <dbReference type="ARBA" id="ARBA00022884"/>
    </source>
</evidence>
<dbReference type="GO" id="GO:0003723">
    <property type="term" value="F:RNA binding"/>
    <property type="evidence" value="ECO:0007669"/>
    <property type="project" value="UniProtKB-UniRule"/>
</dbReference>
<dbReference type="STRING" id="177199.A0A420YI31"/>
<dbReference type="InterPro" id="IPR012677">
    <property type="entry name" value="Nucleotide-bd_a/b_plait_sf"/>
</dbReference>
<keyword evidence="13" id="KW-1185">Reference proteome</keyword>
<dbReference type="SUPFAM" id="SSF90229">
    <property type="entry name" value="CCCH zinc finger"/>
    <property type="match status" value="1"/>
</dbReference>
<keyword evidence="4 6" id="KW-0694">RNA-binding</keyword>
<feature type="compositionally biased region" description="Polar residues" evidence="9">
    <location>
        <begin position="724"/>
        <end position="737"/>
    </location>
</feature>
<evidence type="ECO:0000256" key="9">
    <source>
        <dbReference type="SAM" id="MobiDB-lite"/>
    </source>
</evidence>
<dbReference type="CDD" id="cd12257">
    <property type="entry name" value="RRM1_RBM26_like"/>
    <property type="match status" value="1"/>
</dbReference>
<evidence type="ECO:0000256" key="8">
    <source>
        <dbReference type="SAM" id="Coils"/>
    </source>
</evidence>
<gene>
    <name evidence="12" type="ORF">DL546_004810</name>
</gene>